<reference evidence="1 2" key="1">
    <citation type="journal article" date="2014" name="Agronomy (Basel)">
        <title>A Draft Genome Sequence for Ensete ventricosum, the Drought-Tolerant Tree Against Hunger.</title>
        <authorList>
            <person name="Harrison J."/>
            <person name="Moore K.A."/>
            <person name="Paszkiewicz K."/>
            <person name="Jones T."/>
            <person name="Grant M."/>
            <person name="Ambacheew D."/>
            <person name="Muzemil S."/>
            <person name="Studholme D.J."/>
        </authorList>
    </citation>
    <scope>NUCLEOTIDE SEQUENCE [LARGE SCALE GENOMIC DNA]</scope>
</reference>
<dbReference type="Proteomes" id="UP000287651">
    <property type="component" value="Unassembled WGS sequence"/>
</dbReference>
<name>A0A426Y166_ENSVE</name>
<gene>
    <name evidence="1" type="ORF">B296_00055095</name>
</gene>
<evidence type="ECO:0000313" key="1">
    <source>
        <dbReference type="EMBL" id="RRT45505.1"/>
    </source>
</evidence>
<sequence>MGPVPVPTICRYTGTDRSATLSISEREDEVLTATGLEYSVNSLQPLSRRTRLVKVDSHFGGSVSADGSYMPGSIDDG</sequence>
<dbReference type="AlphaFoldDB" id="A0A426Y166"/>
<protein>
    <submittedName>
        <fullName evidence="1">Uncharacterized protein</fullName>
    </submittedName>
</protein>
<organism evidence="1 2">
    <name type="scientific">Ensete ventricosum</name>
    <name type="common">Abyssinian banana</name>
    <name type="synonym">Musa ensete</name>
    <dbReference type="NCBI Taxonomy" id="4639"/>
    <lineage>
        <taxon>Eukaryota</taxon>
        <taxon>Viridiplantae</taxon>
        <taxon>Streptophyta</taxon>
        <taxon>Embryophyta</taxon>
        <taxon>Tracheophyta</taxon>
        <taxon>Spermatophyta</taxon>
        <taxon>Magnoliopsida</taxon>
        <taxon>Liliopsida</taxon>
        <taxon>Zingiberales</taxon>
        <taxon>Musaceae</taxon>
        <taxon>Ensete</taxon>
    </lineage>
</organism>
<accession>A0A426Y166</accession>
<dbReference type="EMBL" id="AMZH03015793">
    <property type="protein sequence ID" value="RRT45505.1"/>
    <property type="molecule type" value="Genomic_DNA"/>
</dbReference>
<comment type="caution">
    <text evidence="1">The sequence shown here is derived from an EMBL/GenBank/DDBJ whole genome shotgun (WGS) entry which is preliminary data.</text>
</comment>
<evidence type="ECO:0000313" key="2">
    <source>
        <dbReference type="Proteomes" id="UP000287651"/>
    </source>
</evidence>
<proteinExistence type="predicted"/>